<dbReference type="RefSeq" id="WP_066768475.1">
    <property type="nucleotide sequence ID" value="NZ_CP013244.1"/>
</dbReference>
<evidence type="ECO:0000259" key="4">
    <source>
        <dbReference type="Pfam" id="PF07859"/>
    </source>
</evidence>
<evidence type="ECO:0000313" key="5">
    <source>
        <dbReference type="EMBL" id="ANP45335.1"/>
    </source>
</evidence>
<dbReference type="SUPFAM" id="SSF53474">
    <property type="entry name" value="alpha/beta-Hydrolases"/>
    <property type="match status" value="1"/>
</dbReference>
<dbReference type="GO" id="GO:0016787">
    <property type="term" value="F:hydrolase activity"/>
    <property type="evidence" value="ECO:0007669"/>
    <property type="project" value="UniProtKB-KW"/>
</dbReference>
<dbReference type="KEGG" id="cbot:ATE48_05110"/>
<dbReference type="AlphaFoldDB" id="A0A1B1AFM9"/>
<feature type="domain" description="Alpha/beta hydrolase fold-3" evidence="4">
    <location>
        <begin position="64"/>
        <end position="262"/>
    </location>
</feature>
<dbReference type="InterPro" id="IPR029058">
    <property type="entry name" value="AB_hydrolase_fold"/>
</dbReference>
<dbReference type="EMBL" id="CP013244">
    <property type="protein sequence ID" value="ANP45335.1"/>
    <property type="molecule type" value="Genomic_DNA"/>
</dbReference>
<proteinExistence type="inferred from homology"/>
<protein>
    <recommendedName>
        <fullName evidence="4">Alpha/beta hydrolase fold-3 domain-containing protein</fullName>
    </recommendedName>
</protein>
<dbReference type="Pfam" id="PF07859">
    <property type="entry name" value="Abhydrolase_3"/>
    <property type="match status" value="1"/>
</dbReference>
<dbReference type="InterPro" id="IPR013094">
    <property type="entry name" value="AB_hydrolase_3"/>
</dbReference>
<dbReference type="InterPro" id="IPR050300">
    <property type="entry name" value="GDXG_lipolytic_enzyme"/>
</dbReference>
<organism evidence="5 6">
    <name type="scientific">Candidatus Viadribacter manganicus</name>
    <dbReference type="NCBI Taxonomy" id="1759059"/>
    <lineage>
        <taxon>Bacteria</taxon>
        <taxon>Pseudomonadati</taxon>
        <taxon>Pseudomonadota</taxon>
        <taxon>Alphaproteobacteria</taxon>
        <taxon>Hyphomonadales</taxon>
        <taxon>Hyphomonadaceae</taxon>
        <taxon>Candidatus Viadribacter</taxon>
    </lineage>
</organism>
<dbReference type="Gene3D" id="3.40.50.1820">
    <property type="entry name" value="alpha/beta hydrolase"/>
    <property type="match status" value="1"/>
</dbReference>
<sequence>MSMTQSAERAILEQTRRGLRTLLAVRAARAAGLAKVEDIDIPGPHGQLRARYYEAANARTAPLLVYFHGGGFVCCDIDTHDSICSWLAKSSQSRVLSVGYRLAPETPFPGQIDDVREGCAWAFQNAARLGATPEKLILAGDSAGAYLAATMSLEINRVTPGAIALQVLLYPLVHVQDSLWADEELRNFRFLGRVACLYIARSLGAEALPSLLDVDLSAAPPTIVAGGGPMDPVRNDAKALIDALRTAGVRVVEKKYPVLMHGGLNFTAYSKTATTALQDVGELVRQEFAR</sequence>
<name>A0A1B1AFM9_9PROT</name>
<dbReference type="PROSITE" id="PS01174">
    <property type="entry name" value="LIPASE_GDXG_SER"/>
    <property type="match status" value="1"/>
</dbReference>
<dbReference type="InterPro" id="IPR002168">
    <property type="entry name" value="Lipase_GDXG_HIS_AS"/>
</dbReference>
<dbReference type="STRING" id="1759059.ATE48_05110"/>
<dbReference type="OrthoDB" id="9806180at2"/>
<evidence type="ECO:0000256" key="2">
    <source>
        <dbReference type="ARBA" id="ARBA00022801"/>
    </source>
</evidence>
<keyword evidence="6" id="KW-1185">Reference proteome</keyword>
<gene>
    <name evidence="5" type="ORF">ATE48_05110</name>
</gene>
<dbReference type="InterPro" id="IPR033140">
    <property type="entry name" value="Lipase_GDXG_put_SER_AS"/>
</dbReference>
<accession>A0A1B1AFM9</accession>
<feature type="active site" evidence="3">
    <location>
        <position position="142"/>
    </location>
</feature>
<evidence type="ECO:0000313" key="6">
    <source>
        <dbReference type="Proteomes" id="UP000092498"/>
    </source>
</evidence>
<dbReference type="Proteomes" id="UP000092498">
    <property type="component" value="Chromosome"/>
</dbReference>
<dbReference type="PANTHER" id="PTHR48081">
    <property type="entry name" value="AB HYDROLASE SUPERFAMILY PROTEIN C4A8.06C"/>
    <property type="match status" value="1"/>
</dbReference>
<comment type="similarity">
    <text evidence="1">Belongs to the 'GDXG' lipolytic enzyme family.</text>
</comment>
<reference evidence="5 6" key="1">
    <citation type="submission" date="2015-11" db="EMBL/GenBank/DDBJ databases">
        <title>Whole-Genome Sequence of Candidatus Oderbacter manganicum from the National Park Lower Oder Valley, Germany.</title>
        <authorList>
            <person name="Braun B."/>
            <person name="Liere K."/>
            <person name="Szewzyk U."/>
        </authorList>
    </citation>
    <scope>NUCLEOTIDE SEQUENCE [LARGE SCALE GENOMIC DNA]</scope>
    <source>
        <strain evidence="5 6">OTSz_A_272</strain>
    </source>
</reference>
<dbReference type="PANTHER" id="PTHR48081:SF8">
    <property type="entry name" value="ALPHA_BETA HYDROLASE FOLD-3 DOMAIN-CONTAINING PROTEIN-RELATED"/>
    <property type="match status" value="1"/>
</dbReference>
<keyword evidence="2" id="KW-0378">Hydrolase</keyword>
<dbReference type="InParanoid" id="A0A1B1AFM9"/>
<dbReference type="PROSITE" id="PS01173">
    <property type="entry name" value="LIPASE_GDXG_HIS"/>
    <property type="match status" value="1"/>
</dbReference>
<evidence type="ECO:0000256" key="3">
    <source>
        <dbReference type="PROSITE-ProRule" id="PRU10038"/>
    </source>
</evidence>
<evidence type="ECO:0000256" key="1">
    <source>
        <dbReference type="ARBA" id="ARBA00010515"/>
    </source>
</evidence>